<dbReference type="SUPFAM" id="SSF52540">
    <property type="entry name" value="P-loop containing nucleoside triphosphate hydrolases"/>
    <property type="match status" value="1"/>
</dbReference>
<dbReference type="PATRIC" id="fig|796937.3.peg.774"/>
<accession>G9WZH6</accession>
<proteinExistence type="predicted"/>
<dbReference type="InterPro" id="IPR011704">
    <property type="entry name" value="ATPase_dyneun-rel_AAA"/>
</dbReference>
<dbReference type="Pfam" id="PF07728">
    <property type="entry name" value="AAA_5"/>
    <property type="match status" value="1"/>
</dbReference>
<name>G9WZH6_9FIRM</name>
<evidence type="ECO:0000259" key="1">
    <source>
        <dbReference type="Pfam" id="PF07728"/>
    </source>
</evidence>
<dbReference type="GO" id="GO:0005524">
    <property type="term" value="F:ATP binding"/>
    <property type="evidence" value="ECO:0007669"/>
    <property type="project" value="InterPro"/>
</dbReference>
<dbReference type="Gene3D" id="3.40.50.300">
    <property type="entry name" value="P-loop containing nucleotide triphosphate hydrolases"/>
    <property type="match status" value="1"/>
</dbReference>
<dbReference type="InterPro" id="IPR050764">
    <property type="entry name" value="CbbQ/NirQ/NorQ/GpvN"/>
</dbReference>
<dbReference type="EMBL" id="AFZE01000007">
    <property type="protein sequence ID" value="EHL16002.1"/>
    <property type="molecule type" value="Genomic_DNA"/>
</dbReference>
<comment type="caution">
    <text evidence="2">The sequence shown here is derived from an EMBL/GenBank/DDBJ whole genome shotgun (WGS) entry which is preliminary data.</text>
</comment>
<evidence type="ECO:0000313" key="2">
    <source>
        <dbReference type="EMBL" id="EHL16002.1"/>
    </source>
</evidence>
<dbReference type="PANTHER" id="PTHR42759">
    <property type="entry name" value="MOXR FAMILY PROTEIN"/>
    <property type="match status" value="1"/>
</dbReference>
<protein>
    <recommendedName>
        <fullName evidence="1">ATPase dynein-related AAA domain-containing protein</fullName>
    </recommendedName>
</protein>
<dbReference type="PANTHER" id="PTHR42759:SF1">
    <property type="entry name" value="MAGNESIUM-CHELATASE SUBUNIT CHLD"/>
    <property type="match status" value="1"/>
</dbReference>
<sequence length="301" mass="34205">MLDKLQKYGISDNIIDELRYFRKYYKTDDSVINRIQEPKSFYYGIDIWEQCLYALLNSQNILLVGTKATGKNILADNLAYAFARPKWTVSFHNFLDADDLIGVDTYKNSQVIFRNGSISECSIYGGFGILDEINMAKNDAISVLYSALDYRRVIDISGYKKIDISEPTRFIATMNYGYYGTKELNEALISRFAVIQMPKLNKDMIFEILKGSFTNINEDSLQLLSEIFENLQTKAQNGQISSKAVDLRGLIDAVSLAKKGMNISKALQICITNKVFDEYERQIISDLIKLKLSNKISLAGD</sequence>
<dbReference type="InterPro" id="IPR027417">
    <property type="entry name" value="P-loop_NTPase"/>
</dbReference>
<dbReference type="BioCyc" id="EBAC796937-HMP:GMGH-1582-MONOMER"/>
<evidence type="ECO:0000313" key="3">
    <source>
        <dbReference type="Proteomes" id="UP000006437"/>
    </source>
</evidence>
<dbReference type="Proteomes" id="UP000006437">
    <property type="component" value="Unassembled WGS sequence"/>
</dbReference>
<dbReference type="GO" id="GO:0016887">
    <property type="term" value="F:ATP hydrolysis activity"/>
    <property type="evidence" value="ECO:0007669"/>
    <property type="project" value="InterPro"/>
</dbReference>
<feature type="domain" description="ATPase dynein-related AAA" evidence="1">
    <location>
        <begin position="60"/>
        <end position="192"/>
    </location>
</feature>
<dbReference type="AlphaFoldDB" id="G9WZH6"/>
<organism evidence="2 3">
    <name type="scientific">Peptoanaerobacter stomatis</name>
    <dbReference type="NCBI Taxonomy" id="796937"/>
    <lineage>
        <taxon>Bacteria</taxon>
        <taxon>Bacillati</taxon>
        <taxon>Bacillota</taxon>
        <taxon>Clostridia</taxon>
        <taxon>Peptostreptococcales</taxon>
        <taxon>Filifactoraceae</taxon>
        <taxon>Peptoanaerobacter</taxon>
    </lineage>
</organism>
<dbReference type="HOGENOM" id="CLU_080347_0_0_9"/>
<gene>
    <name evidence="2" type="ORF">HMPREF9629_01577</name>
</gene>
<dbReference type="RefSeq" id="WP_009525806.1">
    <property type="nucleotide sequence ID" value="NZ_JH414556.1"/>
</dbReference>
<reference evidence="2 3" key="1">
    <citation type="submission" date="2011-08" db="EMBL/GenBank/DDBJ databases">
        <title>The Genome Sequence of Eubacteriaceae bacterium ACC19a.</title>
        <authorList>
            <consortium name="The Broad Institute Genome Sequencing Platform"/>
            <person name="Earl A."/>
            <person name="Ward D."/>
            <person name="Feldgarden M."/>
            <person name="Gevers D."/>
            <person name="Sizova M."/>
            <person name="Hazen A."/>
            <person name="Epstein S."/>
            <person name="Young S.K."/>
            <person name="Zeng Q."/>
            <person name="Gargeya S."/>
            <person name="Fitzgerald M."/>
            <person name="Haas B."/>
            <person name="Abouelleil A."/>
            <person name="Alvarado L."/>
            <person name="Arachchi H.M."/>
            <person name="Berlin A."/>
            <person name="Brown A."/>
            <person name="Chapman S.B."/>
            <person name="Chen Z."/>
            <person name="Dunbar C."/>
            <person name="Freedman E."/>
            <person name="Gearin G."/>
            <person name="Gellesch M."/>
            <person name="Goldberg J."/>
            <person name="Griggs A."/>
            <person name="Gujja S."/>
            <person name="Heiman D."/>
            <person name="Howarth C."/>
            <person name="Larson L."/>
            <person name="Lui A."/>
            <person name="MacDonald P.J.P."/>
            <person name="Montmayeur A."/>
            <person name="Murphy C."/>
            <person name="Neiman D."/>
            <person name="Pearson M."/>
            <person name="Priest M."/>
            <person name="Roberts A."/>
            <person name="Saif S."/>
            <person name="Shea T."/>
            <person name="Shenoy N."/>
            <person name="Sisk P."/>
            <person name="Stolte C."/>
            <person name="Sykes S."/>
            <person name="Wortman J."/>
            <person name="Nusbaum C."/>
            <person name="Birren B."/>
        </authorList>
    </citation>
    <scope>NUCLEOTIDE SEQUENCE [LARGE SCALE GENOMIC DNA]</scope>
    <source>
        <strain evidence="2 3">ACC19a</strain>
    </source>
</reference>